<feature type="chain" id="PRO_5012698832" description="Lipoprotein" evidence="1">
    <location>
        <begin position="23"/>
        <end position="163"/>
    </location>
</feature>
<evidence type="ECO:0000256" key="1">
    <source>
        <dbReference type="SAM" id="SignalP"/>
    </source>
</evidence>
<evidence type="ECO:0008006" key="4">
    <source>
        <dbReference type="Google" id="ProtNLM"/>
    </source>
</evidence>
<feature type="signal peptide" evidence="1">
    <location>
        <begin position="1"/>
        <end position="22"/>
    </location>
</feature>
<dbReference type="EMBL" id="PDDY01000001">
    <property type="protein sequence ID" value="PEH41952.1"/>
    <property type="molecule type" value="Genomic_DNA"/>
</dbReference>
<sequence>MRTLIGLGIVLASCAACTTPVASPSSLADPSLGTAGTAAAPPVCRSVNTSAVIDGATQNLTGLACRQPDGSWRIQQPDAAIDADAAVLPAYADYAVFPYYDPWFYGPWTFGFGGSFVFVHHFHHVDHGHFGGYGGFHNGFHHGGGFHGGGFHAGSSFHGGGRH</sequence>
<name>A0A2A7SEK6_BURGA</name>
<dbReference type="Proteomes" id="UP000220629">
    <property type="component" value="Unassembled WGS sequence"/>
</dbReference>
<accession>A0A2A7SEK6</accession>
<dbReference type="AlphaFoldDB" id="A0A2A7SEK6"/>
<proteinExistence type="predicted"/>
<evidence type="ECO:0000313" key="2">
    <source>
        <dbReference type="EMBL" id="PEH41952.1"/>
    </source>
</evidence>
<comment type="caution">
    <text evidence="2">The sequence shown here is derived from an EMBL/GenBank/DDBJ whole genome shotgun (WGS) entry which is preliminary data.</text>
</comment>
<keyword evidence="1" id="KW-0732">Signal</keyword>
<evidence type="ECO:0000313" key="3">
    <source>
        <dbReference type="Proteomes" id="UP000220629"/>
    </source>
</evidence>
<organism evidence="2 3">
    <name type="scientific">Burkholderia gladioli</name>
    <name type="common">Pseudomonas marginata</name>
    <name type="synonym">Phytomonas marginata</name>
    <dbReference type="NCBI Taxonomy" id="28095"/>
    <lineage>
        <taxon>Bacteria</taxon>
        <taxon>Pseudomonadati</taxon>
        <taxon>Pseudomonadota</taxon>
        <taxon>Betaproteobacteria</taxon>
        <taxon>Burkholderiales</taxon>
        <taxon>Burkholderiaceae</taxon>
        <taxon>Burkholderia</taxon>
    </lineage>
</organism>
<protein>
    <recommendedName>
        <fullName evidence="4">Lipoprotein</fullName>
    </recommendedName>
</protein>
<dbReference type="RefSeq" id="WP_098151810.1">
    <property type="nucleotide sequence ID" value="NZ_CADEQB010000031.1"/>
</dbReference>
<reference evidence="3" key="1">
    <citation type="submission" date="2017-09" db="EMBL/GenBank/DDBJ databases">
        <title>FDA dAtabase for Regulatory Grade micrObial Sequences (FDA-ARGOS): Supporting development and validation of Infectious Disease Dx tests.</title>
        <authorList>
            <person name="Minogue T."/>
            <person name="Wolcott M."/>
            <person name="Wasieloski L."/>
            <person name="Aguilar W."/>
            <person name="Moore D."/>
            <person name="Tallon L."/>
            <person name="Sadzewicz L."/>
            <person name="Ott S."/>
            <person name="Zhao X."/>
            <person name="Nagaraj S."/>
            <person name="Vavikolanu K."/>
            <person name="Aluvathingal J."/>
            <person name="Nadendla S."/>
            <person name="Sichtig H."/>
        </authorList>
    </citation>
    <scope>NUCLEOTIDE SEQUENCE [LARGE SCALE GENOMIC DNA]</scope>
    <source>
        <strain evidence="3">FDAARGOS_390</strain>
    </source>
</reference>
<gene>
    <name evidence="2" type="ORF">CRM94_07205</name>
</gene>